<dbReference type="InterPro" id="IPR039424">
    <property type="entry name" value="SBP_5"/>
</dbReference>
<evidence type="ECO:0000313" key="12">
    <source>
        <dbReference type="EMBL" id="EBW8724389.1"/>
    </source>
</evidence>
<evidence type="ECO:0000313" key="38">
    <source>
        <dbReference type="Proteomes" id="UP000365067"/>
    </source>
</evidence>
<dbReference type="GO" id="GO:0015833">
    <property type="term" value="P:peptide transport"/>
    <property type="evidence" value="ECO:0007669"/>
    <property type="project" value="UniProtKB-KW"/>
</dbReference>
<evidence type="ECO:0000256" key="7">
    <source>
        <dbReference type="ARBA" id="ARBA00022927"/>
    </source>
</evidence>
<evidence type="ECO:0000313" key="13">
    <source>
        <dbReference type="EMBL" id="EBY9110995.1"/>
    </source>
</evidence>
<dbReference type="FunFam" id="3.10.105.10:FF:000001">
    <property type="entry name" value="Oligopeptide ABC transporter, oligopeptide-binding protein"/>
    <property type="match status" value="1"/>
</dbReference>
<dbReference type="EMBL" id="AAKSVH010000015">
    <property type="protein sequence ID" value="ECV0621544.1"/>
    <property type="molecule type" value="Genomic_DNA"/>
</dbReference>
<evidence type="ECO:0000313" key="31">
    <source>
        <dbReference type="EMBL" id="ECV0371830.1"/>
    </source>
</evidence>
<keyword evidence="7" id="KW-0653">Protein transport</keyword>
<dbReference type="EMBL" id="AAKSBM010000104">
    <property type="protein sequence ID" value="ECV3409383.1"/>
    <property type="molecule type" value="Genomic_DNA"/>
</dbReference>
<dbReference type="PIRSF" id="PIRSF002741">
    <property type="entry name" value="MppA"/>
    <property type="match status" value="1"/>
</dbReference>
<comment type="subunit">
    <text evidence="9">The complex is composed of two ATP-binding proteins (OppD and OppF), two transmembrane proteins (OppB and OppC) and a solute-binding protein (OppA).</text>
</comment>
<evidence type="ECO:0000313" key="22">
    <source>
        <dbReference type="EMBL" id="ECT6383628.1"/>
    </source>
</evidence>
<dbReference type="EMBL" id="AAHQUD010000008">
    <property type="protein sequence ID" value="EBZ3304994.1"/>
    <property type="molecule type" value="Genomic_DNA"/>
</dbReference>
<dbReference type="EMBL" id="AAKRLS010000018">
    <property type="protein sequence ID" value="ECU9199550.1"/>
    <property type="molecule type" value="Genomic_DNA"/>
</dbReference>
<dbReference type="EMBL" id="AAKLNX010000001">
    <property type="protein sequence ID" value="ECT0507398.1"/>
    <property type="molecule type" value="Genomic_DNA"/>
</dbReference>
<reference evidence="18" key="1">
    <citation type="submission" date="2018-06" db="EMBL/GenBank/DDBJ databases">
        <authorList>
            <consortium name="GenomeTrakr network: Whole genome sequencing for foodborne pathogen traceback"/>
        </authorList>
    </citation>
    <scope>NUCLEOTIDE SEQUENCE</scope>
    <source>
        <strain evidence="18">CFSAN030068</strain>
        <strain evidence="37">FSIS11809920</strain>
        <strain evidence="25">FSIS11810082</strain>
        <strain evidence="26">FSIS11811171</strain>
        <strain evidence="19">FSIS11811492</strain>
        <strain evidence="20">FSIS11811977</strain>
        <strain evidence="21">FSIS11812281</strain>
        <strain evidence="13">FSIS11813729</strain>
        <strain evidence="36">FSIS11813790</strain>
        <strain evidence="23">FSIS1701847</strain>
        <strain evidence="29">FSIS1703277</strain>
        <strain evidence="35">FSIS21821682</strain>
        <strain evidence="17">FSIS21821754</strain>
        <strain evidence="33">FSIS21821883</strain>
        <strain evidence="34">FSIS31800522</strain>
        <strain evidence="27">FSIS31800719</strain>
        <strain evidence="32">FSIS31800927</strain>
        <strain evidence="30">FSIS31800955</strain>
        <strain evidence="15">FSIS31801101</strain>
        <strain evidence="16">FSIS31801138</strain>
        <strain evidence="12 38">IA-2010122881</strain>
    </source>
</reference>
<dbReference type="FunFam" id="3.40.190.10:FF:000018">
    <property type="entry name" value="Oligopeptide ABC transporter, oligopeptide-binding protein"/>
    <property type="match status" value="1"/>
</dbReference>
<organism evidence="18">
    <name type="scientific">Salmonella enterica subsp. enterica serovar Kentucky</name>
    <dbReference type="NCBI Taxonomy" id="192955"/>
    <lineage>
        <taxon>Bacteria</taxon>
        <taxon>Pseudomonadati</taxon>
        <taxon>Pseudomonadota</taxon>
        <taxon>Gammaproteobacteria</taxon>
        <taxon>Enterobacterales</taxon>
        <taxon>Enterobacteriaceae</taxon>
        <taxon>Salmonella</taxon>
    </lineage>
</organism>
<reference evidence="28" key="2">
    <citation type="submission" date="2018-08" db="EMBL/GenBank/DDBJ databases">
        <authorList>
            <consortium name="NARMS: The National Antimicrobial Resistance Monitoring System"/>
        </authorList>
    </citation>
    <scope>NUCLEOTIDE SEQUENCE</scope>
    <source>
        <strain evidence="28">CVM N17S1400</strain>
        <strain evidence="22">CVM N57958F</strain>
        <strain evidence="24">FSIS11808073</strain>
        <strain evidence="31">FSIS11813416</strain>
        <strain evidence="14">FSIS11814102</strain>
    </source>
</reference>
<evidence type="ECO:0000313" key="27">
    <source>
        <dbReference type="EMBL" id="ECU2527481.1"/>
    </source>
</evidence>
<dbReference type="GO" id="GO:0030288">
    <property type="term" value="C:outer membrane-bounded periplasmic space"/>
    <property type="evidence" value="ECO:0007669"/>
    <property type="project" value="TreeGrafter"/>
</dbReference>
<dbReference type="EMBL" id="AAKOFV010000014">
    <property type="protein sequence ID" value="ECT8991518.1"/>
    <property type="molecule type" value="Genomic_DNA"/>
</dbReference>
<evidence type="ECO:0000256" key="4">
    <source>
        <dbReference type="ARBA" id="ARBA00022729"/>
    </source>
</evidence>
<evidence type="ECO:0000313" key="34">
    <source>
        <dbReference type="EMBL" id="ECV3652587.1"/>
    </source>
</evidence>
<dbReference type="EMBL" id="AAHPLT010000005">
    <property type="protein sequence ID" value="EBY9233739.1"/>
    <property type="molecule type" value="Genomic_DNA"/>
</dbReference>
<dbReference type="EMBL" id="AAKLZF010000034">
    <property type="protein sequence ID" value="ECT1899315.1"/>
    <property type="molecule type" value="Genomic_DNA"/>
</dbReference>
<dbReference type="EMBL" id="AAHQMV010000013">
    <property type="protein sequence ID" value="EBZ2433057.1"/>
    <property type="molecule type" value="Genomic_DNA"/>
</dbReference>
<name>A0A3V3BA29_SALET</name>
<evidence type="ECO:0000313" key="36">
    <source>
        <dbReference type="EMBL" id="ECV5196282.1"/>
    </source>
</evidence>
<evidence type="ECO:0000256" key="6">
    <source>
        <dbReference type="ARBA" id="ARBA00022856"/>
    </source>
</evidence>
<dbReference type="Gene3D" id="3.40.190.10">
    <property type="entry name" value="Periplasmic binding protein-like II"/>
    <property type="match status" value="1"/>
</dbReference>
<evidence type="ECO:0000313" key="28">
    <source>
        <dbReference type="EMBL" id="ECU3469498.1"/>
    </source>
</evidence>
<dbReference type="GO" id="GO:0043190">
    <property type="term" value="C:ATP-binding cassette (ABC) transporter complex"/>
    <property type="evidence" value="ECO:0007669"/>
    <property type="project" value="InterPro"/>
</dbReference>
<dbReference type="EMBL" id="AAKPQU010000019">
    <property type="protein sequence ID" value="ECU3469498.1"/>
    <property type="molecule type" value="Genomic_DNA"/>
</dbReference>
<evidence type="ECO:0000313" key="24">
    <source>
        <dbReference type="EMBL" id="ECU0319112.1"/>
    </source>
</evidence>
<evidence type="ECO:0000256" key="5">
    <source>
        <dbReference type="ARBA" id="ARBA00022764"/>
    </source>
</evidence>
<feature type="domain" description="Solute-binding protein family 5" evidence="11">
    <location>
        <begin position="124"/>
        <end position="505"/>
    </location>
</feature>
<evidence type="ECO:0000256" key="3">
    <source>
        <dbReference type="ARBA" id="ARBA00022448"/>
    </source>
</evidence>
<dbReference type="EMBL" id="AAKPJA010000032">
    <property type="protein sequence ID" value="ECU2527481.1"/>
    <property type="molecule type" value="Genomic_DNA"/>
</dbReference>
<dbReference type="EMBL" id="AAKRVG010000014">
    <property type="protein sequence ID" value="ECV5588584.1"/>
    <property type="molecule type" value="Genomic_DNA"/>
</dbReference>
<evidence type="ECO:0000313" key="17">
    <source>
        <dbReference type="EMBL" id="ECS9492254.1"/>
    </source>
</evidence>
<dbReference type="EMBL" id="AAKOWS010000059">
    <property type="protein sequence ID" value="ECU1025425.1"/>
    <property type="molecule type" value="Genomic_DNA"/>
</dbReference>
<proteinExistence type="inferred from homology"/>
<evidence type="ECO:0000313" key="21">
    <source>
        <dbReference type="EMBL" id="ECT1899315.1"/>
    </source>
</evidence>
<keyword evidence="4" id="KW-0732">Signal</keyword>
<evidence type="ECO:0000313" key="16">
    <source>
        <dbReference type="EMBL" id="EBZ3304994.1"/>
    </source>
</evidence>
<gene>
    <name evidence="12" type="primary">oppA</name>
    <name evidence="22" type="ORF">A3179_14350</name>
    <name evidence="18" type="ORF">ACY89_03400</name>
    <name evidence="12" type="ORF">BGH80_11355</name>
    <name evidence="24" type="ORF">C6752_11520</name>
    <name evidence="23" type="ORF">CEB92_13500</name>
    <name evidence="29" type="ORF">CIR65_19700</name>
    <name evidence="32" type="ORF">D1343_10330</name>
    <name evidence="36" type="ORF">D3156_10910</name>
    <name evidence="30" type="ORF">D3E07_23855</name>
    <name evidence="31" type="ORF">D3I79_09860</name>
    <name evidence="13" type="ORF">D6273_21245</name>
    <name evidence="14" type="ORF">D6Y68_04365</name>
    <name evidence="15" type="ORF">D9A38_15960</name>
    <name evidence="16" type="ORF">D9U58_14875</name>
    <name evidence="37" type="ORF">DKO31_07255</name>
    <name evidence="17" type="ORF">DM626_15845</name>
    <name evidence="25" type="ORF">DM640_23545</name>
    <name evidence="34" type="ORF">DN913_18245</name>
    <name evidence="35" type="ORF">DN953_15195</name>
    <name evidence="33" type="ORF">DOQ15_20420</name>
    <name evidence="26" type="ORF">DR951_22365</name>
    <name evidence="27" type="ORF">DT111_17515</name>
    <name evidence="19" type="ORF">DTE28_17145</name>
    <name evidence="20" type="ORF">DVE68_15020</name>
    <name evidence="21" type="ORF">DXS28_15840</name>
    <name evidence="28" type="ORF">DYO51_12785</name>
</gene>
<dbReference type="SUPFAM" id="SSF53850">
    <property type="entry name" value="Periplasmic binding protein-like II"/>
    <property type="match status" value="1"/>
</dbReference>
<evidence type="ECO:0000313" key="35">
    <source>
        <dbReference type="EMBL" id="ECV4830323.1"/>
    </source>
</evidence>
<evidence type="ECO:0000256" key="2">
    <source>
        <dbReference type="ARBA" id="ARBA00005695"/>
    </source>
</evidence>
<sequence>MKSVIAKAVTDLAVHHQCCTGTLTGLNRLVKTSNYNEWSTNTMSNITKKSLIAVGILTALIAASAATAADVPAGVQLADKQTLVRNNGSEVQSLDPHKIEGVPESNVSRDLFEGLLISDVEGHPSPGVAEKWENKDFKVWTFHLRENAKWSDGTPVTAHDFVYSWQRLADPNTASPYASYLQYGHIANIDDIIAGKKPATDLGVKALDDHTFEVTLSEPVPYFYKLLVHPSVSPVPKSAVEKFGDKWTQPANIVTNGAYKLKNWVVNERIVLERNPQYWDNDKTVINQVTYLPISSEVTDVNRYRSGEIDMTYNNMPIELFQKLKKEIPNEVRVDPYLCTYYYEINNQKAPFNDVRVRTALKLALDRDIIVNKVKNQGDLPAYSYTPPYTDGAKLVEPEWFKWSQQKRNEEAKKLLAEAGFTADKPLTFDLLYNTSDLHKKLAIAVASIWKKNLGVNVNLENQEWKTFLDTRHQGTFDVARAGWCADYNEPTSFLNTMLSDSSNNTAHYKSPAFDKLIADTLKVADDTQRSELYAKAEQQLDKDSAIVPVYYYVNARLVKPWVGGYTGKDPLDNIYVKNLYIIKH</sequence>
<dbReference type="Gene3D" id="3.90.76.10">
    <property type="entry name" value="Dipeptide-binding Protein, Domain 1"/>
    <property type="match status" value="1"/>
</dbReference>
<evidence type="ECO:0000313" key="14">
    <source>
        <dbReference type="EMBL" id="EBY9233739.1"/>
    </source>
</evidence>
<dbReference type="EMBL" id="AAKLFR010000018">
    <property type="protein sequence ID" value="ECS9492254.1"/>
    <property type="molecule type" value="Genomic_DNA"/>
</dbReference>
<evidence type="ECO:0000313" key="26">
    <source>
        <dbReference type="EMBL" id="ECU2381184.1"/>
    </source>
</evidence>
<evidence type="ECO:0000313" key="33">
    <source>
        <dbReference type="EMBL" id="ECV3409383.1"/>
    </source>
</evidence>
<dbReference type="FunFam" id="3.90.76.10:FF:000001">
    <property type="entry name" value="Oligopeptide ABC transporter substrate-binding protein"/>
    <property type="match status" value="1"/>
</dbReference>
<dbReference type="GO" id="GO:1904680">
    <property type="term" value="F:peptide transmembrane transporter activity"/>
    <property type="evidence" value="ECO:0007669"/>
    <property type="project" value="TreeGrafter"/>
</dbReference>
<evidence type="ECO:0000256" key="8">
    <source>
        <dbReference type="ARBA" id="ARBA00023157"/>
    </source>
</evidence>
<evidence type="ECO:0000313" key="29">
    <source>
        <dbReference type="EMBL" id="ECU9199550.1"/>
    </source>
</evidence>
<evidence type="ECO:0000313" key="32">
    <source>
        <dbReference type="EMBL" id="ECV0621544.1"/>
    </source>
</evidence>
<dbReference type="EMBL" id="AAKSAY010000023">
    <property type="protein sequence ID" value="ECV3652587.1"/>
    <property type="molecule type" value="Genomic_DNA"/>
</dbReference>
<dbReference type="InterPro" id="IPR023765">
    <property type="entry name" value="SBP_5_CS"/>
</dbReference>
<keyword evidence="3" id="KW-0813">Transport</keyword>
<accession>A0A3V3BA29</accession>
<comment type="caution">
    <text evidence="18">The sequence shown here is derived from an EMBL/GenBank/DDBJ whole genome shotgun (WGS) entry which is preliminary data.</text>
</comment>
<dbReference type="GO" id="GO:0015031">
    <property type="term" value="P:protein transport"/>
    <property type="evidence" value="ECO:0007669"/>
    <property type="project" value="UniProtKB-KW"/>
</dbReference>
<dbReference type="NCBIfam" id="NF011684">
    <property type="entry name" value="PRK15104.1"/>
    <property type="match status" value="1"/>
</dbReference>
<keyword evidence="5" id="KW-0574">Periplasm</keyword>
<dbReference type="EMBL" id="AAKPHH010000089">
    <property type="protein sequence ID" value="ECU2381184.1"/>
    <property type="molecule type" value="Genomic_DNA"/>
</dbReference>
<dbReference type="EMBL" id="AAKLXH010000024">
    <property type="protein sequence ID" value="ECT1655251.1"/>
    <property type="molecule type" value="Genomic_DNA"/>
</dbReference>
<evidence type="ECO:0000313" key="37">
    <source>
        <dbReference type="EMBL" id="ECV5588584.1"/>
    </source>
</evidence>
<dbReference type="Gene3D" id="3.10.105.10">
    <property type="entry name" value="Dipeptide-binding Protein, Domain 3"/>
    <property type="match status" value="1"/>
</dbReference>
<evidence type="ECO:0000313" key="15">
    <source>
        <dbReference type="EMBL" id="EBZ2433057.1"/>
    </source>
</evidence>
<dbReference type="EMBL" id="AAHJMM010000006">
    <property type="protein sequence ID" value="EBW8724389.1"/>
    <property type="molecule type" value="Genomic_DNA"/>
</dbReference>
<dbReference type="EMBL" id="AAKTJV010000020">
    <property type="protein sequence ID" value="ECV4830323.1"/>
    <property type="molecule type" value="Genomic_DNA"/>
</dbReference>
<dbReference type="EMBL" id="AAKSVW010000047">
    <property type="protein sequence ID" value="ECV0336734.1"/>
    <property type="molecule type" value="Genomic_DNA"/>
</dbReference>
<dbReference type="EMBL" id="AAKNKF010000007">
    <property type="protein sequence ID" value="ECT6383628.1"/>
    <property type="molecule type" value="Genomic_DNA"/>
</dbReference>
<dbReference type="AlphaFoldDB" id="A0A3V3BA29"/>
<evidence type="ECO:0000256" key="10">
    <source>
        <dbReference type="ARBA" id="ARBA00072558"/>
    </source>
</evidence>
<evidence type="ECO:0000313" key="19">
    <source>
        <dbReference type="EMBL" id="ECT1150859.1"/>
    </source>
</evidence>
<dbReference type="InterPro" id="IPR030678">
    <property type="entry name" value="Peptide/Ni-bd"/>
</dbReference>
<dbReference type="EMBL" id="AAHPMI010000116">
    <property type="protein sequence ID" value="EBY9110995.1"/>
    <property type="molecule type" value="Genomic_DNA"/>
</dbReference>
<comment type="similarity">
    <text evidence="2">Belongs to the bacterial solute-binding protein 5 family.</text>
</comment>
<evidence type="ECO:0000256" key="1">
    <source>
        <dbReference type="ARBA" id="ARBA00004418"/>
    </source>
</evidence>
<evidence type="ECO:0000313" key="18">
    <source>
        <dbReference type="EMBL" id="ECT0507398.1"/>
    </source>
</evidence>
<dbReference type="Pfam" id="PF00496">
    <property type="entry name" value="SBP_bac_5"/>
    <property type="match status" value="1"/>
</dbReference>
<keyword evidence="8" id="KW-1015">Disulfide bond</keyword>
<evidence type="ECO:0000313" key="20">
    <source>
        <dbReference type="EMBL" id="ECT1655251.1"/>
    </source>
</evidence>
<evidence type="ECO:0000313" key="25">
    <source>
        <dbReference type="EMBL" id="ECU1025425.1"/>
    </source>
</evidence>
<comment type="subcellular location">
    <subcellularLocation>
        <location evidence="1">Periplasm</location>
    </subcellularLocation>
</comment>
<keyword evidence="6" id="KW-0571">Peptide transport</keyword>
<evidence type="ECO:0000259" key="11">
    <source>
        <dbReference type="Pfam" id="PF00496"/>
    </source>
</evidence>
<dbReference type="CDD" id="cd08504">
    <property type="entry name" value="PBP2_OppA"/>
    <property type="match status" value="1"/>
</dbReference>
<dbReference type="InterPro" id="IPR000914">
    <property type="entry name" value="SBP_5_dom"/>
</dbReference>
<dbReference type="PANTHER" id="PTHR30290">
    <property type="entry name" value="PERIPLASMIC BINDING COMPONENT OF ABC TRANSPORTER"/>
    <property type="match status" value="1"/>
</dbReference>
<evidence type="ECO:0000313" key="30">
    <source>
        <dbReference type="EMBL" id="ECV0336734.1"/>
    </source>
</evidence>
<dbReference type="EMBL" id="AAKSWN010000014">
    <property type="protein sequence ID" value="ECV0371830.1"/>
    <property type="molecule type" value="Genomic_DNA"/>
</dbReference>
<dbReference type="EMBL" id="AAKOQU010000008">
    <property type="protein sequence ID" value="ECU0319112.1"/>
    <property type="molecule type" value="Genomic_DNA"/>
</dbReference>
<dbReference type="PANTHER" id="PTHR30290:SF10">
    <property type="entry name" value="PERIPLASMIC OLIGOPEPTIDE-BINDING PROTEIN-RELATED"/>
    <property type="match status" value="1"/>
</dbReference>
<evidence type="ECO:0000313" key="23">
    <source>
        <dbReference type="EMBL" id="ECT8991518.1"/>
    </source>
</evidence>
<dbReference type="Proteomes" id="UP000365067">
    <property type="component" value="Unassembled WGS sequence"/>
</dbReference>
<dbReference type="PROSITE" id="PS01040">
    <property type="entry name" value="SBP_BACTERIAL_5"/>
    <property type="match status" value="1"/>
</dbReference>
<dbReference type="EMBL" id="AAKLTE010000035">
    <property type="protein sequence ID" value="ECT1150859.1"/>
    <property type="molecule type" value="Genomic_DNA"/>
</dbReference>
<dbReference type="EMBL" id="AAKTLY010000013">
    <property type="protein sequence ID" value="ECV5196282.1"/>
    <property type="molecule type" value="Genomic_DNA"/>
</dbReference>
<evidence type="ECO:0000256" key="9">
    <source>
        <dbReference type="ARBA" id="ARBA00063980"/>
    </source>
</evidence>
<protein>
    <recommendedName>
        <fullName evidence="10">Periplasmic oligopeptide-binding protein OppA</fullName>
    </recommendedName>
</protein>